<accession>A0AA48I690</accession>
<dbReference type="EMBL" id="AP027925">
    <property type="protein sequence ID" value="BED92844.1"/>
    <property type="molecule type" value="Genomic_DNA"/>
</dbReference>
<evidence type="ECO:0000313" key="2">
    <source>
        <dbReference type="EMBL" id="BED92844.1"/>
    </source>
</evidence>
<reference evidence="2" key="1">
    <citation type="journal article" date="2023" name="ISME J.">
        <title>Emergence of putative energy parasites within Clostridia revealed by genome analysis of a novel endosymbiotic clade.</title>
        <authorList>
            <person name="Takahashi K."/>
            <person name="Kuwahara H."/>
            <person name="Horikawa Y."/>
            <person name="Izawa K."/>
            <person name="Kato D."/>
            <person name="Inagaki T."/>
            <person name="Yuki M."/>
            <person name="Ohkuma M."/>
            <person name="Hongoh Y."/>
        </authorList>
    </citation>
    <scope>NUCLEOTIDE SEQUENCE</scope>
    <source>
        <strain evidence="2">RsTa-C01</strain>
    </source>
</reference>
<keyword evidence="1" id="KW-0472">Membrane</keyword>
<feature type="transmembrane region" description="Helical" evidence="1">
    <location>
        <begin position="6"/>
        <end position="25"/>
    </location>
</feature>
<keyword evidence="1" id="KW-1133">Transmembrane helix</keyword>
<feature type="transmembrane region" description="Helical" evidence="1">
    <location>
        <begin position="64"/>
        <end position="85"/>
    </location>
</feature>
<dbReference type="Proteomes" id="UP001335720">
    <property type="component" value="Chromosome"/>
</dbReference>
<sequence>MKFRIFKLMKIYSILIFLGLIYCLVIKKTNFRIPCIFRKITGLKCPGCGITDFFLYLFNLDAVSAFKCNIAMIIIFPVLVYILIIQNIKYITKNDSKFEFKYVKSGYILVFLLIIYTFIRNIFNF</sequence>
<dbReference type="KEGG" id="ptrh:RsTaC01_0738"/>
<protein>
    <submittedName>
        <fullName evidence="2">DUF2752 domain-containing protein</fullName>
    </submittedName>
</protein>
<dbReference type="AlphaFoldDB" id="A0AA48I690"/>
<organism evidence="2">
    <name type="scientific">Candidatus Paraimprobicoccus trichonymphae</name>
    <dbReference type="NCBI Taxonomy" id="3033793"/>
    <lineage>
        <taxon>Bacteria</taxon>
        <taxon>Bacillati</taxon>
        <taxon>Bacillota</taxon>
        <taxon>Clostridia</taxon>
        <taxon>Candidatus Paraimprobicoccus</taxon>
    </lineage>
</organism>
<gene>
    <name evidence="2" type="ORF">RsTaC01_0738</name>
</gene>
<proteinExistence type="predicted"/>
<feature type="transmembrane region" description="Helical" evidence="1">
    <location>
        <begin position="106"/>
        <end position="123"/>
    </location>
</feature>
<keyword evidence="1" id="KW-0812">Transmembrane</keyword>
<dbReference type="InterPro" id="IPR021215">
    <property type="entry name" value="DUF2752"/>
</dbReference>
<name>A0AA48I690_9FIRM</name>
<dbReference type="Pfam" id="PF10825">
    <property type="entry name" value="DUF2752"/>
    <property type="match status" value="1"/>
</dbReference>
<evidence type="ECO:0000256" key="1">
    <source>
        <dbReference type="SAM" id="Phobius"/>
    </source>
</evidence>